<reference evidence="1" key="1">
    <citation type="submission" date="2023-03" db="EMBL/GenBank/DDBJ databases">
        <title>Massive genome expansion in bonnet fungi (Mycena s.s.) driven by repeated elements and novel gene families across ecological guilds.</title>
        <authorList>
            <consortium name="Lawrence Berkeley National Laboratory"/>
            <person name="Harder C.B."/>
            <person name="Miyauchi S."/>
            <person name="Viragh M."/>
            <person name="Kuo A."/>
            <person name="Thoen E."/>
            <person name="Andreopoulos B."/>
            <person name="Lu D."/>
            <person name="Skrede I."/>
            <person name="Drula E."/>
            <person name="Henrissat B."/>
            <person name="Morin E."/>
            <person name="Kohler A."/>
            <person name="Barry K."/>
            <person name="LaButti K."/>
            <person name="Morin E."/>
            <person name="Salamov A."/>
            <person name="Lipzen A."/>
            <person name="Mereny Z."/>
            <person name="Hegedus B."/>
            <person name="Baldrian P."/>
            <person name="Stursova M."/>
            <person name="Weitz H."/>
            <person name="Taylor A."/>
            <person name="Grigoriev I.V."/>
            <person name="Nagy L.G."/>
            <person name="Martin F."/>
            <person name="Kauserud H."/>
        </authorList>
    </citation>
    <scope>NUCLEOTIDE SEQUENCE</scope>
    <source>
        <strain evidence="1">CBHHK067</strain>
    </source>
</reference>
<proteinExistence type="predicted"/>
<evidence type="ECO:0000313" key="2">
    <source>
        <dbReference type="Proteomes" id="UP001221757"/>
    </source>
</evidence>
<dbReference type="Proteomes" id="UP001221757">
    <property type="component" value="Unassembled WGS sequence"/>
</dbReference>
<keyword evidence="2" id="KW-1185">Reference proteome</keyword>
<dbReference type="EMBL" id="JARKIE010000617">
    <property type="protein sequence ID" value="KAJ7624170.1"/>
    <property type="molecule type" value="Genomic_DNA"/>
</dbReference>
<protein>
    <submittedName>
        <fullName evidence="1">Uncharacterized protein</fullName>
    </submittedName>
</protein>
<gene>
    <name evidence="1" type="ORF">B0H17DRAFT_1218940</name>
</gene>
<accession>A0AAD7BL74</accession>
<organism evidence="1 2">
    <name type="scientific">Mycena rosella</name>
    <name type="common">Pink bonnet</name>
    <name type="synonym">Agaricus rosellus</name>
    <dbReference type="NCBI Taxonomy" id="1033263"/>
    <lineage>
        <taxon>Eukaryota</taxon>
        <taxon>Fungi</taxon>
        <taxon>Dikarya</taxon>
        <taxon>Basidiomycota</taxon>
        <taxon>Agaricomycotina</taxon>
        <taxon>Agaricomycetes</taxon>
        <taxon>Agaricomycetidae</taxon>
        <taxon>Agaricales</taxon>
        <taxon>Marasmiineae</taxon>
        <taxon>Mycenaceae</taxon>
        <taxon>Mycena</taxon>
    </lineage>
</organism>
<sequence length="317" mass="35759">MDELRNIWAAHKTLCGDGVSIHLQPAGENSDHHVVHNGHLVSRETAVPDVEARQALRAYRDVYDTYFMKQGNMYRVHNKHAMAALQAAEQAWHNWVLIYQAARSMPGRPGWALQPLPGLQSIHCTPAPARRAQLAFPTPPPSSPVRVGSRLLPIDLTSNVGQHLPKKRKFLGSVDISDDEDDALHPPKNARYGTDDHTLWPQQWTARYCHLSVIAKKGSRADIDVMWWDPSPADFIVGSAVTRGLGWLQHRHISQFLPPINDLIERCKELRRTSPTPISPLFGELINNILMWTEQLQTLPSTYIKMVFAVTSLQRVP</sequence>
<comment type="caution">
    <text evidence="1">The sequence shown here is derived from an EMBL/GenBank/DDBJ whole genome shotgun (WGS) entry which is preliminary data.</text>
</comment>
<name>A0AAD7BL74_MYCRO</name>
<dbReference type="AlphaFoldDB" id="A0AAD7BL74"/>
<evidence type="ECO:0000313" key="1">
    <source>
        <dbReference type="EMBL" id="KAJ7624170.1"/>
    </source>
</evidence>